<dbReference type="EMBL" id="EF452441">
    <property type="protein sequence ID" value="ABR23223.1"/>
    <property type="molecule type" value="Genomic_DNA"/>
</dbReference>
<gene>
    <name evidence="3" type="primary">ToxB</name>
</gene>
<dbReference type="InterPro" id="IPR041450">
    <property type="entry name" value="ToxB-like_N_ascomy"/>
</dbReference>
<evidence type="ECO:0000256" key="1">
    <source>
        <dbReference type="SAM" id="SignalP"/>
    </source>
</evidence>
<dbReference type="Pfam" id="PF18224">
    <property type="entry name" value="ToxB_N"/>
    <property type="match status" value="1"/>
</dbReference>
<dbReference type="AlphaFoldDB" id="B0YJE9"/>
<dbReference type="EMBL" id="EF452435">
    <property type="protein sequence ID" value="ABR23217.1"/>
    <property type="molecule type" value="Genomic_DNA"/>
</dbReference>
<protein>
    <submittedName>
        <fullName evidence="3">ToxB protein</fullName>
    </submittedName>
</protein>
<organism evidence="3">
    <name type="scientific">Pyrenophora bromi</name>
    <dbReference type="NCBI Taxonomy" id="139238"/>
    <lineage>
        <taxon>Eukaryota</taxon>
        <taxon>Fungi</taxon>
        <taxon>Dikarya</taxon>
        <taxon>Ascomycota</taxon>
        <taxon>Pezizomycotina</taxon>
        <taxon>Dothideomycetes</taxon>
        <taxon>Pleosporomycetidae</taxon>
        <taxon>Pleosporales</taxon>
        <taxon>Pleosporineae</taxon>
        <taxon>Pleosporaceae</taxon>
        <taxon>Pyrenophora</taxon>
    </lineage>
</organism>
<sequence>MAPIFKTAMLLAVAILPAALVSANCIANILNINRAVIATGCIPAGGQRLIRVGSSHSYSIRATTSCGLGLTSTQRFINGESVASGGRC</sequence>
<evidence type="ECO:0000259" key="2">
    <source>
        <dbReference type="Pfam" id="PF18224"/>
    </source>
</evidence>
<feature type="domain" description="ToxB-like N-terminal ascomycota" evidence="2">
    <location>
        <begin position="25"/>
        <end position="82"/>
    </location>
</feature>
<feature type="chain" id="PRO_5007638110" evidence="1">
    <location>
        <begin position="24"/>
        <end position="88"/>
    </location>
</feature>
<proteinExistence type="predicted"/>
<accession>B0YJE9</accession>
<keyword evidence="1" id="KW-0732">Signal</keyword>
<dbReference type="Gene3D" id="2.10.70.110">
    <property type="match status" value="1"/>
</dbReference>
<reference evidence="3" key="1">
    <citation type="journal article" date="2008" name="Fungal Genet. Biol.">
        <title>Homologs of ToxB, a host-selective toxin gene from Pyrenophora tritici-repentis, are present in the genome of sister-species Pyrenophora bromi and other members of the Ascomycota.</title>
        <authorList>
            <person name="Andrie R.M."/>
            <person name="Schoch C.L."/>
            <person name="Hedges R."/>
            <person name="Spatafora J.W."/>
            <person name="Ciuffetti L.M."/>
        </authorList>
    </citation>
    <scope>NUCLEOTIDE SEQUENCE</scope>
    <source>
        <strain evidence="3">Bf-1</strain>
        <strain evidence="4">TAM115</strain>
    </source>
</reference>
<dbReference type="EMBL" id="EF452436">
    <property type="protein sequence ID" value="ABR23218.1"/>
    <property type="molecule type" value="Genomic_DNA"/>
</dbReference>
<name>B0YJE9_9PLEO</name>
<evidence type="ECO:0000313" key="3">
    <source>
        <dbReference type="EMBL" id="ABR23217.1"/>
    </source>
</evidence>
<evidence type="ECO:0000313" key="4">
    <source>
        <dbReference type="EMBL" id="ABR23223.1"/>
    </source>
</evidence>
<feature type="signal peptide" evidence="1">
    <location>
        <begin position="1"/>
        <end position="23"/>
    </location>
</feature>